<accession>A0A914CA36</accession>
<sequence length="160" mass="17441">MSNPWTLNSTRVLISSPTYDWEMSGTNVNEGPEALISPDGNLFITYSASGCSTDNYCLGLLSLQENGDPLNSSHWSKSSTPAFSKNTSNGAYGPGHNGFFMSLDETEYWIIYHANNHTNQGCGGTRNPRIQKFTWNANGTPNFGVPVQINTPIQKPSGET</sequence>
<keyword evidence="2" id="KW-0732">Signal</keyword>
<dbReference type="Gene3D" id="2.115.10.20">
    <property type="entry name" value="Glycosyl hydrolase domain, family 43"/>
    <property type="match status" value="1"/>
</dbReference>
<keyword evidence="4" id="KW-0326">Glycosidase</keyword>
<dbReference type="PANTHER" id="PTHR43817:SF1">
    <property type="entry name" value="HYDROLASE, FAMILY 43, PUTATIVE (AFU_ORTHOLOGUE AFUA_3G01660)-RELATED"/>
    <property type="match status" value="1"/>
</dbReference>
<dbReference type="Proteomes" id="UP000887540">
    <property type="component" value="Unplaced"/>
</dbReference>
<dbReference type="AlphaFoldDB" id="A0A914CA36"/>
<proteinExistence type="inferred from homology"/>
<evidence type="ECO:0000256" key="2">
    <source>
        <dbReference type="ARBA" id="ARBA00022729"/>
    </source>
</evidence>
<dbReference type="InterPro" id="IPR023296">
    <property type="entry name" value="Glyco_hydro_beta-prop_sf"/>
</dbReference>
<protein>
    <submittedName>
        <fullName evidence="6">Glycoside hydrolase family 43 protein</fullName>
    </submittedName>
</protein>
<evidence type="ECO:0000313" key="5">
    <source>
        <dbReference type="Proteomes" id="UP000887540"/>
    </source>
</evidence>
<dbReference type="InterPro" id="IPR006710">
    <property type="entry name" value="Glyco_hydro_43"/>
</dbReference>
<dbReference type="GO" id="GO:0005975">
    <property type="term" value="P:carbohydrate metabolic process"/>
    <property type="evidence" value="ECO:0007669"/>
    <property type="project" value="InterPro"/>
</dbReference>
<keyword evidence="3" id="KW-0378">Hydrolase</keyword>
<dbReference type="PANTHER" id="PTHR43817">
    <property type="entry name" value="GLYCOSYL HYDROLASE"/>
    <property type="match status" value="1"/>
</dbReference>
<keyword evidence="5" id="KW-1185">Reference proteome</keyword>
<dbReference type="WBParaSite" id="ACRNAN_Path_663.g2490.t1">
    <property type="protein sequence ID" value="ACRNAN_Path_663.g2490.t1"/>
    <property type="gene ID" value="ACRNAN_Path_663.g2490"/>
</dbReference>
<reference evidence="6" key="1">
    <citation type="submission" date="2022-11" db="UniProtKB">
        <authorList>
            <consortium name="WormBaseParasite"/>
        </authorList>
    </citation>
    <scope>IDENTIFICATION</scope>
</reference>
<evidence type="ECO:0000313" key="6">
    <source>
        <dbReference type="WBParaSite" id="ACRNAN_Path_663.g2490.t1"/>
    </source>
</evidence>
<dbReference type="SUPFAM" id="SSF75005">
    <property type="entry name" value="Arabinanase/levansucrase/invertase"/>
    <property type="match status" value="1"/>
</dbReference>
<dbReference type="GO" id="GO:0004553">
    <property type="term" value="F:hydrolase activity, hydrolyzing O-glycosyl compounds"/>
    <property type="evidence" value="ECO:0007669"/>
    <property type="project" value="InterPro"/>
</dbReference>
<comment type="similarity">
    <text evidence="1">Belongs to the glycosyl hydrolase 43 family.</text>
</comment>
<evidence type="ECO:0000256" key="4">
    <source>
        <dbReference type="ARBA" id="ARBA00023295"/>
    </source>
</evidence>
<evidence type="ECO:0000256" key="3">
    <source>
        <dbReference type="ARBA" id="ARBA00022801"/>
    </source>
</evidence>
<name>A0A914CA36_9BILA</name>
<organism evidence="5 6">
    <name type="scientific">Acrobeloides nanus</name>
    <dbReference type="NCBI Taxonomy" id="290746"/>
    <lineage>
        <taxon>Eukaryota</taxon>
        <taxon>Metazoa</taxon>
        <taxon>Ecdysozoa</taxon>
        <taxon>Nematoda</taxon>
        <taxon>Chromadorea</taxon>
        <taxon>Rhabditida</taxon>
        <taxon>Tylenchina</taxon>
        <taxon>Cephalobomorpha</taxon>
        <taxon>Cephaloboidea</taxon>
        <taxon>Cephalobidae</taxon>
        <taxon>Acrobeloides</taxon>
    </lineage>
</organism>
<dbReference type="Pfam" id="PF04616">
    <property type="entry name" value="Glyco_hydro_43"/>
    <property type="match status" value="1"/>
</dbReference>
<evidence type="ECO:0000256" key="1">
    <source>
        <dbReference type="ARBA" id="ARBA00009865"/>
    </source>
</evidence>